<protein>
    <submittedName>
        <fullName evidence="2">Type IV pilus assembly PilZ</fullName>
    </submittedName>
</protein>
<dbReference type="SUPFAM" id="SSF141371">
    <property type="entry name" value="PilZ domain-like"/>
    <property type="match status" value="1"/>
</dbReference>
<dbReference type="AlphaFoldDB" id="D9PFP0"/>
<organism evidence="2">
    <name type="scientific">sediment metagenome</name>
    <dbReference type="NCBI Taxonomy" id="749907"/>
    <lineage>
        <taxon>unclassified sequences</taxon>
        <taxon>metagenomes</taxon>
        <taxon>ecological metagenomes</taxon>
    </lineage>
</organism>
<dbReference type="GO" id="GO:0035438">
    <property type="term" value="F:cyclic-di-GMP binding"/>
    <property type="evidence" value="ECO:0007669"/>
    <property type="project" value="InterPro"/>
</dbReference>
<dbReference type="Gene3D" id="2.40.10.220">
    <property type="entry name" value="predicted glycosyltransferase like domains"/>
    <property type="match status" value="1"/>
</dbReference>
<dbReference type="Pfam" id="PF07238">
    <property type="entry name" value="PilZ"/>
    <property type="match status" value="1"/>
</dbReference>
<dbReference type="EMBL" id="ADZX01000100">
    <property type="protein sequence ID" value="EFK97625.1"/>
    <property type="molecule type" value="Genomic_DNA"/>
</dbReference>
<feature type="domain" description="PilZ" evidence="1">
    <location>
        <begin position="8"/>
        <end position="99"/>
    </location>
</feature>
<comment type="caution">
    <text evidence="2">The sequence shown here is derived from an EMBL/GenBank/DDBJ whole genome shotgun (WGS) entry which is preliminary data.</text>
</comment>
<reference evidence="2" key="2">
    <citation type="journal article" date="2011" name="Microb. Ecol.">
        <title>Taxonomic and Functional Metagenomic Profiling of the Microbial Community in the Anoxic Sediment of a Sub-saline Shallow Lake (Laguna de Carrizo, Central Spain).</title>
        <authorList>
            <person name="Ferrer M."/>
            <person name="Guazzaroni M.E."/>
            <person name="Richter M."/>
            <person name="Garcia-Salamanca A."/>
            <person name="Yarza P."/>
            <person name="Suarez-Suarez A."/>
            <person name="Solano J."/>
            <person name="Alcaide M."/>
            <person name="van Dillewijn P."/>
            <person name="Molina-Henares M.A."/>
            <person name="Lopez-Cortes N."/>
            <person name="Al-Ramahi Y."/>
            <person name="Guerrero C."/>
            <person name="Acosta A."/>
            <person name="de Eugenio L.I."/>
            <person name="Martinez V."/>
            <person name="Marques S."/>
            <person name="Rojo F."/>
            <person name="Santero E."/>
            <person name="Genilloud O."/>
            <person name="Perez-Perez J."/>
            <person name="Rossello-Mora R."/>
            <person name="Ramos J.L."/>
        </authorList>
    </citation>
    <scope>NUCLEOTIDE SEQUENCE</scope>
</reference>
<accession>D9PFP0</accession>
<name>D9PFP0_9ZZZZ</name>
<dbReference type="InterPro" id="IPR009875">
    <property type="entry name" value="PilZ_domain"/>
</dbReference>
<evidence type="ECO:0000259" key="1">
    <source>
        <dbReference type="Pfam" id="PF07238"/>
    </source>
</evidence>
<sequence>MGGDKDMEKRNCTRVIFESESYVLYKDQKLKGTVENLSLNGVLLKIDESIPANESVEVQINLSGSTSRLCINLQGLVVRQDDRGLAIQVTGMDLDSFIHYKNVITYISGNEREIMTEFHKFVARRGREE</sequence>
<gene>
    <name evidence="2" type="ORF">LDC_0326</name>
</gene>
<reference evidence="2" key="1">
    <citation type="submission" date="2010-07" db="EMBL/GenBank/DDBJ databases">
        <authorList>
            <consortium name="CONSOLIDER consortium CSD2007-00005"/>
            <person name="Guazzaroni M.-E."/>
            <person name="Richter M."/>
            <person name="Garcia-Salamanca A."/>
            <person name="Yarza P."/>
            <person name="Ferrer M."/>
        </authorList>
    </citation>
    <scope>NUCLEOTIDE SEQUENCE</scope>
</reference>
<proteinExistence type="predicted"/>
<evidence type="ECO:0000313" key="2">
    <source>
        <dbReference type="EMBL" id="EFK97625.1"/>
    </source>
</evidence>